<reference evidence="1" key="1">
    <citation type="submission" date="2016-08" db="EMBL/GenBank/DDBJ databases">
        <authorList>
            <person name="Ngugi D.K."/>
            <person name="Miyake S."/>
            <person name="Stingl U."/>
        </authorList>
    </citation>
    <scope>NUCLEOTIDE SEQUENCE</scope>
    <source>
        <strain evidence="1">SCG-B11WGA-EpuloA1</strain>
    </source>
</reference>
<accession>A0ACC8X922</accession>
<name>A0ACC8X922_9FIRM</name>
<dbReference type="Proteomes" id="UP000188605">
    <property type="component" value="Unassembled WGS sequence"/>
</dbReference>
<proteinExistence type="predicted"/>
<comment type="caution">
    <text evidence="1">The sequence shown here is derived from an EMBL/GenBank/DDBJ whole genome shotgun (WGS) entry which is preliminary data.</text>
</comment>
<gene>
    <name evidence="1" type="ORF">AN396_10345</name>
</gene>
<sequence length="442" mass="49857">MSKKNLTKQQRLMAIFLKSATCTFLVGVALIVSVAWAYETFIYTGKNISTSSNSNLEKDILIQDDIEIDAEAEVEAVNKTIAVFGTDVEGFRTDVILVVNFNSITNKIKVISIPRDTRVEWSSDQQDLMTERRGFTQNVSKLNEMTAYAGIENIRELPIAYIEAVLGVKVDNYVVVSLSAFRKVVDAIGGVEVYVPKDMNYSDPYQDLYINLEQGFQTLNGEEAEEFVRFRHDKDGDLGRIERQQLFLDAFVDKILSPSITTKIPQLIPVLSSSFKTDASISEIVDCYPYLKDFDVSNLEFYLIPGQAQYVGDVSYFIVDMDQMTDFVDKIFYEHLSESGESSGAVISAWMDEAPIINKNVTIEILNASGVSGHASREQDKLNLIGYNVVSIGNYDGGYINEDLILAKNKKYAEQFLNFYEDARIIVNQHMYYDIQIVLGQH</sequence>
<evidence type="ECO:0000313" key="2">
    <source>
        <dbReference type="Proteomes" id="UP000188605"/>
    </source>
</evidence>
<evidence type="ECO:0000313" key="1">
    <source>
        <dbReference type="EMBL" id="ONI38585.1"/>
    </source>
</evidence>
<keyword evidence="2" id="KW-1185">Reference proteome</keyword>
<protein>
    <submittedName>
        <fullName evidence="1">Uncharacterized protein</fullName>
    </submittedName>
</protein>
<dbReference type="EMBL" id="LJDB01000083">
    <property type="protein sequence ID" value="ONI38585.1"/>
    <property type="molecule type" value="Genomic_DNA"/>
</dbReference>
<organism evidence="1 2">
    <name type="scientific">Candidatus Epulonipiscium fishelsonii</name>
    <dbReference type="NCBI Taxonomy" id="77094"/>
    <lineage>
        <taxon>Bacteria</taxon>
        <taxon>Bacillati</taxon>
        <taxon>Bacillota</taxon>
        <taxon>Clostridia</taxon>
        <taxon>Lachnospirales</taxon>
        <taxon>Lachnospiraceae</taxon>
        <taxon>Candidatus Epulonipiscium</taxon>
    </lineage>
</organism>